<keyword evidence="1" id="KW-1133">Transmembrane helix</keyword>
<reference evidence="2" key="2">
    <citation type="submission" date="2022-06" db="UniProtKB">
        <authorList>
            <consortium name="EnsemblMetazoa"/>
        </authorList>
    </citation>
    <scope>IDENTIFICATION</scope>
</reference>
<organism evidence="2 3">
    <name type="scientific">Acyrthosiphon pisum</name>
    <name type="common">Pea aphid</name>
    <dbReference type="NCBI Taxonomy" id="7029"/>
    <lineage>
        <taxon>Eukaryota</taxon>
        <taxon>Metazoa</taxon>
        <taxon>Ecdysozoa</taxon>
        <taxon>Arthropoda</taxon>
        <taxon>Hexapoda</taxon>
        <taxon>Insecta</taxon>
        <taxon>Pterygota</taxon>
        <taxon>Neoptera</taxon>
        <taxon>Paraneoptera</taxon>
        <taxon>Hemiptera</taxon>
        <taxon>Sternorrhyncha</taxon>
        <taxon>Aphidomorpha</taxon>
        <taxon>Aphidoidea</taxon>
        <taxon>Aphididae</taxon>
        <taxon>Macrosiphini</taxon>
        <taxon>Acyrthosiphon</taxon>
    </lineage>
</organism>
<accession>A0A8R2JLR2</accession>
<dbReference type="Proteomes" id="UP000007819">
    <property type="component" value="Chromosome X"/>
</dbReference>
<evidence type="ECO:0000313" key="3">
    <source>
        <dbReference type="Proteomes" id="UP000007819"/>
    </source>
</evidence>
<dbReference type="AlphaFoldDB" id="A0A8R2JLR2"/>
<name>A0A8R2JLR2_ACYPI</name>
<dbReference type="OrthoDB" id="10041151at2759"/>
<dbReference type="GeneID" id="115033251"/>
<protein>
    <submittedName>
        <fullName evidence="2">Uncharacterized protein</fullName>
    </submittedName>
</protein>
<proteinExistence type="predicted"/>
<sequence>MVCIPASILLQCLLTYRKNELVSFDKSEEFLMKLANSKPSDGPVFKSFTRVFESTTRVFESTTRVSESITLDSESVTSYSCSDSRSEFWIDDDKYDGCESLFNTDIVDADVAANESIVKTRRLIYDARNRRIQLMIFSIIIILWFVYGIAMWRTTTSVCSSSVSGP</sequence>
<keyword evidence="1" id="KW-0812">Transmembrane</keyword>
<feature type="transmembrane region" description="Helical" evidence="1">
    <location>
        <begin position="132"/>
        <end position="152"/>
    </location>
</feature>
<dbReference type="RefSeq" id="XP_029341370.1">
    <property type="nucleotide sequence ID" value="XM_029485510.1"/>
</dbReference>
<evidence type="ECO:0000256" key="1">
    <source>
        <dbReference type="SAM" id="Phobius"/>
    </source>
</evidence>
<keyword evidence="3" id="KW-1185">Reference proteome</keyword>
<reference evidence="3" key="1">
    <citation type="submission" date="2010-06" db="EMBL/GenBank/DDBJ databases">
        <authorList>
            <person name="Jiang H."/>
            <person name="Abraham K."/>
            <person name="Ali S."/>
            <person name="Alsbrooks S.L."/>
            <person name="Anim B.N."/>
            <person name="Anosike U.S."/>
            <person name="Attaway T."/>
            <person name="Bandaranaike D.P."/>
            <person name="Battles P.K."/>
            <person name="Bell S.N."/>
            <person name="Bell A.V."/>
            <person name="Beltran B."/>
            <person name="Bickham C."/>
            <person name="Bustamante Y."/>
            <person name="Caleb T."/>
            <person name="Canada A."/>
            <person name="Cardenas V."/>
            <person name="Carter K."/>
            <person name="Chacko J."/>
            <person name="Chandrabose M.N."/>
            <person name="Chavez D."/>
            <person name="Chavez A."/>
            <person name="Chen L."/>
            <person name="Chu H.-S."/>
            <person name="Claassen K.J."/>
            <person name="Cockrell R."/>
            <person name="Collins M."/>
            <person name="Cooper J.A."/>
            <person name="Cree A."/>
            <person name="Curry S.M."/>
            <person name="Da Y."/>
            <person name="Dao M.D."/>
            <person name="Das B."/>
            <person name="Davila M.-L."/>
            <person name="Davy-Carroll L."/>
            <person name="Denson S."/>
            <person name="Dinh H."/>
            <person name="Ebong V.E."/>
            <person name="Edwards J.R."/>
            <person name="Egan A."/>
            <person name="El-Daye J."/>
            <person name="Escobedo L."/>
            <person name="Fernandez S."/>
            <person name="Fernando P.R."/>
            <person name="Flagg N."/>
            <person name="Forbes L.D."/>
            <person name="Fowler R.G."/>
            <person name="Fu Q."/>
            <person name="Gabisi R.A."/>
            <person name="Ganer J."/>
            <person name="Garbino Pronczuk A."/>
            <person name="Garcia R.M."/>
            <person name="Garner T."/>
            <person name="Garrett T.E."/>
            <person name="Gonzalez D.A."/>
            <person name="Hamid H."/>
            <person name="Hawkins E.S."/>
            <person name="Hirani K."/>
            <person name="Hogues M.E."/>
            <person name="Hollins B."/>
            <person name="Hsiao C.-H."/>
            <person name="Jabil R."/>
            <person name="James M.L."/>
            <person name="Jhangiani S.N."/>
            <person name="Johnson B."/>
            <person name="Johnson Q."/>
            <person name="Joshi V."/>
            <person name="Kalu J.B."/>
            <person name="Kam C."/>
            <person name="Kashfia A."/>
            <person name="Keebler J."/>
            <person name="Kisamo H."/>
            <person name="Kovar C.L."/>
            <person name="Lago L.A."/>
            <person name="Lai C.-Y."/>
            <person name="Laidlaw J."/>
            <person name="Lara F."/>
            <person name="Le T.-K."/>
            <person name="Lee S.L."/>
            <person name="Legall F.H."/>
            <person name="Lemon S.J."/>
            <person name="Lewis L.R."/>
            <person name="Li B."/>
            <person name="Liu Y."/>
            <person name="Liu Y.-S."/>
            <person name="Lopez J."/>
            <person name="Lozado R.J."/>
            <person name="Lu J."/>
            <person name="Madu R.C."/>
            <person name="Maheshwari M."/>
            <person name="Maheshwari R."/>
            <person name="Malloy K."/>
            <person name="Martinez E."/>
            <person name="Mathew T."/>
            <person name="Mercado I.C."/>
            <person name="Mercado C."/>
            <person name="Meyer B."/>
            <person name="Montgomery K."/>
            <person name="Morgan M.B."/>
            <person name="Munidasa M."/>
            <person name="Nazareth L.V."/>
            <person name="Nelson J."/>
            <person name="Ng B.M."/>
            <person name="Nguyen N.B."/>
            <person name="Nguyen P.Q."/>
            <person name="Nguyen T."/>
            <person name="Obregon M."/>
            <person name="Okwuonu G.O."/>
            <person name="Onwere C.G."/>
            <person name="Orozco G."/>
            <person name="Parra A."/>
            <person name="Patel S."/>
            <person name="Patil S."/>
            <person name="Perez A."/>
            <person name="Perez Y."/>
            <person name="Pham C."/>
            <person name="Primus E.L."/>
            <person name="Pu L.-L."/>
            <person name="Puazo M."/>
            <person name="Qin X."/>
            <person name="Quiroz J.B."/>
            <person name="Reese J."/>
            <person name="Richards S."/>
            <person name="Rives C.M."/>
            <person name="Robberts R."/>
            <person name="Ruiz S.J."/>
            <person name="Ruiz M.J."/>
            <person name="Santibanez J."/>
            <person name="Schneider B.W."/>
            <person name="Sisson I."/>
            <person name="Smith M."/>
            <person name="Sodergren E."/>
            <person name="Song X.-Z."/>
            <person name="Song B.B."/>
            <person name="Summersgill H."/>
            <person name="Thelus R."/>
            <person name="Thornton R.D."/>
            <person name="Trejos Z.Y."/>
            <person name="Usmani K."/>
            <person name="Vattathil S."/>
            <person name="Villasana D."/>
            <person name="Walker D.L."/>
            <person name="Wang S."/>
            <person name="Wang K."/>
            <person name="White C.S."/>
            <person name="Williams A.C."/>
            <person name="Williamson J."/>
            <person name="Wilson K."/>
            <person name="Woghiren I.O."/>
            <person name="Woodworth J.R."/>
            <person name="Worley K.C."/>
            <person name="Wright R.A."/>
            <person name="Wu W."/>
            <person name="Young L."/>
            <person name="Zhang L."/>
            <person name="Zhang J."/>
            <person name="Zhu Y."/>
            <person name="Muzny D.M."/>
            <person name="Weinstock G."/>
            <person name="Gibbs R.A."/>
        </authorList>
    </citation>
    <scope>NUCLEOTIDE SEQUENCE [LARGE SCALE GENOMIC DNA]</scope>
    <source>
        <strain evidence="3">LSR1</strain>
    </source>
</reference>
<dbReference type="KEGG" id="api:115033251"/>
<dbReference type="EnsemblMetazoa" id="XM_029485510.1">
    <property type="protein sequence ID" value="XP_029341370.1"/>
    <property type="gene ID" value="LOC115033251"/>
</dbReference>
<keyword evidence="1" id="KW-0472">Membrane</keyword>
<evidence type="ECO:0000313" key="2">
    <source>
        <dbReference type="EnsemblMetazoa" id="XP_029341370.1"/>
    </source>
</evidence>